<proteinExistence type="predicted"/>
<feature type="domain" description="AAA+ ATPase" evidence="1">
    <location>
        <begin position="169"/>
        <end position="352"/>
    </location>
</feature>
<dbReference type="SUPFAM" id="SSF52540">
    <property type="entry name" value="P-loop containing nucleoside triphosphate hydrolases"/>
    <property type="match status" value="1"/>
</dbReference>
<gene>
    <name evidence="2" type="ORF">AVDCRST_MAG11-3745</name>
</gene>
<dbReference type="EMBL" id="CADCTU010000797">
    <property type="protein sequence ID" value="CAA9354781.1"/>
    <property type="molecule type" value="Genomic_DNA"/>
</dbReference>
<protein>
    <submittedName>
        <fullName evidence="2">Predicted ATPase with chaperone activity, associated with Flp pilus assembly</fullName>
    </submittedName>
</protein>
<dbReference type="InterPro" id="IPR003593">
    <property type="entry name" value="AAA+_ATPase"/>
</dbReference>
<accession>A0A6J4MAY2</accession>
<name>A0A6J4MAY2_9BACT</name>
<sequence length="454" mass="48403">METPVSTASIDLTAGWNGEATSLPSLPAPRTIEETGIRATLLEEIAIKIVARERDLSARALGDALGLGPSVTDELVQRLRKAVLVEVTGHTASGHRLAPTTAGRAQAAALLATNQYAGPVPVPLASYVESVRTQAIANGRVRPQAVREAFGTLVLDDEVVRQVGIGIASGAPLMLFGPSGTGKTSVAERIPLVFGGGVFVPHAIEVGGEIVAVFDPGVHRPVGAPPPQHDRRWVYCERPFVVAGGELTMATLDLEYNATSGYYAAPPQLKANAGVFVIDDFGRQRMRPEELLNRWIVPLDRGVDYLTLHGGAKFAVPFSVLVVFATNLDPSTGLAADAGTTITDTVFLRRIPNKVKVGYASREQFHEIFRRACAAAGLGYDPGLVDRLVGLLGHLNQPLRPSIPRDIVRHVKWEARYEGSKAELNAATIARACRAYFALSPEVLGDTQLTPNAG</sequence>
<dbReference type="AlphaFoldDB" id="A0A6J4MAY2"/>
<dbReference type="SMART" id="SM00382">
    <property type="entry name" value="AAA"/>
    <property type="match status" value="1"/>
</dbReference>
<organism evidence="2">
    <name type="scientific">uncultured Gemmatimonadaceae bacterium</name>
    <dbReference type="NCBI Taxonomy" id="246130"/>
    <lineage>
        <taxon>Bacteria</taxon>
        <taxon>Pseudomonadati</taxon>
        <taxon>Gemmatimonadota</taxon>
        <taxon>Gemmatimonadia</taxon>
        <taxon>Gemmatimonadales</taxon>
        <taxon>Gemmatimonadaceae</taxon>
        <taxon>environmental samples</taxon>
    </lineage>
</organism>
<dbReference type="InterPro" id="IPR027417">
    <property type="entry name" value="P-loop_NTPase"/>
</dbReference>
<evidence type="ECO:0000313" key="2">
    <source>
        <dbReference type="EMBL" id="CAA9354781.1"/>
    </source>
</evidence>
<evidence type="ECO:0000259" key="1">
    <source>
        <dbReference type="SMART" id="SM00382"/>
    </source>
</evidence>
<reference evidence="2" key="1">
    <citation type="submission" date="2020-02" db="EMBL/GenBank/DDBJ databases">
        <authorList>
            <person name="Meier V. D."/>
        </authorList>
    </citation>
    <scope>NUCLEOTIDE SEQUENCE</scope>
    <source>
        <strain evidence="2">AVDCRST_MAG11</strain>
    </source>
</reference>
<dbReference type="Gene3D" id="3.40.50.300">
    <property type="entry name" value="P-loop containing nucleotide triphosphate hydrolases"/>
    <property type="match status" value="1"/>
</dbReference>